<dbReference type="Proteomes" id="UP001060085">
    <property type="component" value="Linkage Group LG04"/>
</dbReference>
<evidence type="ECO:0000313" key="2">
    <source>
        <dbReference type="Proteomes" id="UP001060085"/>
    </source>
</evidence>
<reference evidence="2" key="1">
    <citation type="journal article" date="2023" name="Nat. Plants">
        <title>Single-cell RNA sequencing provides a high-resolution roadmap for understanding the multicellular compartmentation of specialized metabolism.</title>
        <authorList>
            <person name="Sun S."/>
            <person name="Shen X."/>
            <person name="Li Y."/>
            <person name="Li Y."/>
            <person name="Wang S."/>
            <person name="Li R."/>
            <person name="Zhang H."/>
            <person name="Shen G."/>
            <person name="Guo B."/>
            <person name="Wei J."/>
            <person name="Xu J."/>
            <person name="St-Pierre B."/>
            <person name="Chen S."/>
            <person name="Sun C."/>
        </authorList>
    </citation>
    <scope>NUCLEOTIDE SEQUENCE [LARGE SCALE GENOMIC DNA]</scope>
</reference>
<organism evidence="1 2">
    <name type="scientific">Catharanthus roseus</name>
    <name type="common">Madagascar periwinkle</name>
    <name type="synonym">Vinca rosea</name>
    <dbReference type="NCBI Taxonomy" id="4058"/>
    <lineage>
        <taxon>Eukaryota</taxon>
        <taxon>Viridiplantae</taxon>
        <taxon>Streptophyta</taxon>
        <taxon>Embryophyta</taxon>
        <taxon>Tracheophyta</taxon>
        <taxon>Spermatophyta</taxon>
        <taxon>Magnoliopsida</taxon>
        <taxon>eudicotyledons</taxon>
        <taxon>Gunneridae</taxon>
        <taxon>Pentapetalae</taxon>
        <taxon>asterids</taxon>
        <taxon>lamiids</taxon>
        <taxon>Gentianales</taxon>
        <taxon>Apocynaceae</taxon>
        <taxon>Rauvolfioideae</taxon>
        <taxon>Vinceae</taxon>
        <taxon>Catharanthinae</taxon>
        <taxon>Catharanthus</taxon>
    </lineage>
</organism>
<gene>
    <name evidence="1" type="ORF">M9H77_19819</name>
</gene>
<name>A0ACC0BBG0_CATRO</name>
<dbReference type="EMBL" id="CM044704">
    <property type="protein sequence ID" value="KAI5669966.1"/>
    <property type="molecule type" value="Genomic_DNA"/>
</dbReference>
<proteinExistence type="predicted"/>
<sequence>MLAIEWICATVIVAAISYLLHEFLWMKKRKRLPPGPKPLPILGNLHLLGKNPHQDLFHLAKKHGPIMYMQWGFVPAIIISSPELAEKFLKTHDLNFASRPYHEGSWYVAHEQRNLTFAKYGPYWRNMRKLCTLELLSNFKINQFQSMRKRELGFLIESLKRASSDQVVVDLSGEVSSLSANMSCLMIFGKKYMDKDFDDRGFKDVIQELLHIAAIPNLGDFFPFLGVLDLQGLTRRYKALGKVFDDFLERIIDEHVHQSSNIPKQNRDFVDTMMSILQSGEADFEFDRRHIKSVLIDVLIASMDTSATAVEWVFTELLRHPHYMKKLQEEIDEKVGMNSTVEESNLDGLEYLDMVIKETFRLHPVAPLLLPHESIDDCIIDGYHIPKKSRILINTMAIGRDPMVWSEPERFFPERFVEDNVDIKGKDFRLIPFGSGRRMCPGMHLGLTVVRLVVAQLVHCFDWKLPNDMRPNDLDTNEVFGLVTSRANHLMAVPMYRLKE</sequence>
<evidence type="ECO:0000313" key="1">
    <source>
        <dbReference type="EMBL" id="KAI5669966.1"/>
    </source>
</evidence>
<accession>A0ACC0BBG0</accession>
<keyword evidence="2" id="KW-1185">Reference proteome</keyword>
<comment type="caution">
    <text evidence="1">The sequence shown here is derived from an EMBL/GenBank/DDBJ whole genome shotgun (WGS) entry which is preliminary data.</text>
</comment>
<protein>
    <submittedName>
        <fullName evidence="1">Uncharacterized protein</fullName>
    </submittedName>
</protein>